<dbReference type="InterPro" id="IPR036291">
    <property type="entry name" value="NAD(P)-bd_dom_sf"/>
</dbReference>
<dbReference type="KEGG" id="ahal:FTX54_005730"/>
<dbReference type="SUPFAM" id="SSF55347">
    <property type="entry name" value="Glyceraldehyde-3-phosphate dehydrogenase-like, C-terminal domain"/>
    <property type="match status" value="1"/>
</dbReference>
<dbReference type="Pfam" id="PF22725">
    <property type="entry name" value="GFO_IDH_MocA_C3"/>
    <property type="match status" value="1"/>
</dbReference>
<dbReference type="Pfam" id="PF01408">
    <property type="entry name" value="GFO_IDH_MocA"/>
    <property type="match status" value="1"/>
</dbReference>
<dbReference type="RefSeq" id="WP_147804108.1">
    <property type="nucleotide sequence ID" value="NZ_CP144914.1"/>
</dbReference>
<dbReference type="AlphaFoldDB" id="A0A5C7F6X5"/>
<dbReference type="OrthoDB" id="9815825at2"/>
<sequence>MNIACVGTGFIVDRFLEAAEINGTVHPAAIYTRKEENAVSLQNKYGIGSIYTSYEKMLADPFIDAVYIASPNSMHYTHALQAIQAGKNVLVEKPFCANSEQASHLIKTAEQYEVILMEAITTIHLPNFHQIEKEIRGLGPLRLIQCNYSQYSSRYDKLLAGETPNVFNPAFAGGALMDINLYNLYFTVRLFGRPQRVTYEANFHSNGIDTSGCVLLSYNNFKAICIGSKDTSGLNSALIQGEKGWLHVLNGVNGCREINVHINGEAAPKTIPQKENLMYYELAVFQDMVSKQDFKRAAELQVYTKDVMHVLDEARKSANLIFP</sequence>
<dbReference type="PANTHER" id="PTHR43054:SF1">
    <property type="entry name" value="SCYLLO-INOSITOL 2-DEHYDROGENASE (NADP(+)) IOLU"/>
    <property type="match status" value="1"/>
</dbReference>
<proteinExistence type="predicted"/>
<organism evidence="3 4">
    <name type="scientific">Alkalicoccus halolimnae</name>
    <dbReference type="NCBI Taxonomy" id="1667239"/>
    <lineage>
        <taxon>Bacteria</taxon>
        <taxon>Bacillati</taxon>
        <taxon>Bacillota</taxon>
        <taxon>Bacilli</taxon>
        <taxon>Bacillales</taxon>
        <taxon>Bacillaceae</taxon>
        <taxon>Alkalicoccus</taxon>
    </lineage>
</organism>
<protein>
    <submittedName>
        <fullName evidence="3">Gfo/Idh/MocA family oxidoreductase</fullName>
    </submittedName>
</protein>
<name>A0A5C7F6X5_9BACI</name>
<gene>
    <name evidence="3" type="ORF">FTX54_005730</name>
</gene>
<accession>A0A5C7F6X5</accession>
<dbReference type="PANTHER" id="PTHR43054">
    <property type="match status" value="1"/>
</dbReference>
<dbReference type="SUPFAM" id="SSF51735">
    <property type="entry name" value="NAD(P)-binding Rossmann-fold domains"/>
    <property type="match status" value="1"/>
</dbReference>
<dbReference type="InterPro" id="IPR055170">
    <property type="entry name" value="GFO_IDH_MocA-like_dom"/>
</dbReference>
<dbReference type="Proteomes" id="UP000321816">
    <property type="component" value="Chromosome"/>
</dbReference>
<feature type="domain" description="Gfo/Idh/MocA-like oxidoreductase N-terminal" evidence="1">
    <location>
        <begin position="1"/>
        <end position="118"/>
    </location>
</feature>
<dbReference type="Gene3D" id="3.30.360.10">
    <property type="entry name" value="Dihydrodipicolinate Reductase, domain 2"/>
    <property type="match status" value="1"/>
</dbReference>
<reference evidence="3 4" key="1">
    <citation type="submission" date="2024-01" db="EMBL/GenBank/DDBJ databases">
        <title>Complete Genome Sequence of Alkalicoccus halolimnae BZ-SZ-XJ29T, a Moderately Halophilic Bacterium Isolated from a Salt Lake.</title>
        <authorList>
            <person name="Zhao B."/>
        </authorList>
    </citation>
    <scope>NUCLEOTIDE SEQUENCE [LARGE SCALE GENOMIC DNA]</scope>
    <source>
        <strain evidence="3 4">BZ-SZ-XJ29</strain>
    </source>
</reference>
<dbReference type="EMBL" id="CP144914">
    <property type="protein sequence ID" value="WWD81062.1"/>
    <property type="molecule type" value="Genomic_DNA"/>
</dbReference>
<evidence type="ECO:0000259" key="2">
    <source>
        <dbReference type="Pfam" id="PF22725"/>
    </source>
</evidence>
<dbReference type="GO" id="GO:0000166">
    <property type="term" value="F:nucleotide binding"/>
    <property type="evidence" value="ECO:0007669"/>
    <property type="project" value="InterPro"/>
</dbReference>
<dbReference type="InterPro" id="IPR000683">
    <property type="entry name" value="Gfo/Idh/MocA-like_OxRdtase_N"/>
</dbReference>
<dbReference type="Gene3D" id="3.40.50.720">
    <property type="entry name" value="NAD(P)-binding Rossmann-like Domain"/>
    <property type="match status" value="1"/>
</dbReference>
<evidence type="ECO:0000313" key="3">
    <source>
        <dbReference type="EMBL" id="WWD81062.1"/>
    </source>
</evidence>
<evidence type="ECO:0000259" key="1">
    <source>
        <dbReference type="Pfam" id="PF01408"/>
    </source>
</evidence>
<keyword evidence="4" id="KW-1185">Reference proteome</keyword>
<evidence type="ECO:0000313" key="4">
    <source>
        <dbReference type="Proteomes" id="UP000321816"/>
    </source>
</evidence>
<feature type="domain" description="GFO/IDH/MocA-like oxidoreductase" evidence="2">
    <location>
        <begin position="138"/>
        <end position="246"/>
    </location>
</feature>